<dbReference type="InterPro" id="IPR055299">
    <property type="entry name" value="TIMMDC1"/>
</dbReference>
<dbReference type="AlphaFoldDB" id="R7V1G2"/>
<dbReference type="STRING" id="283909.R7V1G2"/>
<dbReference type="Pfam" id="PF02466">
    <property type="entry name" value="Tim17"/>
    <property type="match status" value="1"/>
</dbReference>
<evidence type="ECO:0000256" key="6">
    <source>
        <dbReference type="ARBA" id="ARBA00040778"/>
    </source>
</evidence>
<feature type="transmembrane region" description="Helical" evidence="8">
    <location>
        <begin position="216"/>
        <end position="236"/>
    </location>
</feature>
<dbReference type="EMBL" id="KB296055">
    <property type="protein sequence ID" value="ELU12337.1"/>
    <property type="molecule type" value="Genomic_DNA"/>
</dbReference>
<dbReference type="GO" id="GO:0016020">
    <property type="term" value="C:membrane"/>
    <property type="evidence" value="ECO:0007669"/>
    <property type="project" value="UniProtKB-SubCell"/>
</dbReference>
<sequence>MRFPEPTIPWNLHRLRNSLFRSQRNPRLLQTSGLFSHFVLHAEEPIMATMDMTTLDKLATAKPQITISDEEIRAYIAKETPEERVKALFSRMDDGSLHPVIDDALMKAQGASFIGFVAGCVSTAQHSKQRFEERNRHTKFETRFIASRAYHDSLFVECARLGVNWALRTVLFVSIFLLSSHTVAAYKNKTSWYDYAVGGAVTGSLLKVNFGLKGMFAAGLVGSMMGGVSGFLFYGAKMAAGDLQEQMHDRFIMKKLLDKKEVEMIGKGEDFS</sequence>
<feature type="transmembrane region" description="Helical" evidence="8">
    <location>
        <begin position="165"/>
        <end position="185"/>
    </location>
</feature>
<dbReference type="OMA" id="SYMNFME"/>
<evidence type="ECO:0000256" key="5">
    <source>
        <dbReference type="ARBA" id="ARBA00023136"/>
    </source>
</evidence>
<keyword evidence="11" id="KW-1185">Reference proteome</keyword>
<protein>
    <recommendedName>
        <fullName evidence="6">Complex I assembly factor TIMMDC1, mitochondrial</fullName>
    </recommendedName>
    <alternativeName>
        <fullName evidence="7">Translocase of inner mitochondrial membrane domain-containing protein 1</fullName>
    </alternativeName>
</protein>
<reference evidence="10" key="3">
    <citation type="submission" date="2015-06" db="UniProtKB">
        <authorList>
            <consortium name="EnsemblMetazoa"/>
        </authorList>
    </citation>
    <scope>IDENTIFICATION</scope>
</reference>
<dbReference type="GO" id="GO:0005739">
    <property type="term" value="C:mitochondrion"/>
    <property type="evidence" value="ECO:0007669"/>
    <property type="project" value="TreeGrafter"/>
</dbReference>
<dbReference type="PANTHER" id="PTHR13002">
    <property type="entry name" value="C3ORF1 PROTEIN-RELATED"/>
    <property type="match status" value="1"/>
</dbReference>
<evidence type="ECO:0000256" key="8">
    <source>
        <dbReference type="SAM" id="Phobius"/>
    </source>
</evidence>
<organism evidence="9">
    <name type="scientific">Capitella teleta</name>
    <name type="common">Polychaete worm</name>
    <dbReference type="NCBI Taxonomy" id="283909"/>
    <lineage>
        <taxon>Eukaryota</taxon>
        <taxon>Metazoa</taxon>
        <taxon>Spiralia</taxon>
        <taxon>Lophotrochozoa</taxon>
        <taxon>Annelida</taxon>
        <taxon>Polychaeta</taxon>
        <taxon>Sedentaria</taxon>
        <taxon>Scolecida</taxon>
        <taxon>Capitellidae</taxon>
        <taxon>Capitella</taxon>
    </lineage>
</organism>
<dbReference type="Proteomes" id="UP000014760">
    <property type="component" value="Unassembled WGS sequence"/>
</dbReference>
<accession>R7V1G2</accession>
<evidence type="ECO:0000313" key="10">
    <source>
        <dbReference type="EnsemblMetazoa" id="CapteP220198"/>
    </source>
</evidence>
<comment type="similarity">
    <text evidence="2">Belongs to the Tim17/Tim22/Tim23 family.</text>
</comment>
<reference evidence="11" key="1">
    <citation type="submission" date="2012-12" db="EMBL/GenBank/DDBJ databases">
        <authorList>
            <person name="Hellsten U."/>
            <person name="Grimwood J."/>
            <person name="Chapman J.A."/>
            <person name="Shapiro H."/>
            <person name="Aerts A."/>
            <person name="Otillar R.P."/>
            <person name="Terry A.Y."/>
            <person name="Boore J.L."/>
            <person name="Simakov O."/>
            <person name="Marletaz F."/>
            <person name="Cho S.-J."/>
            <person name="Edsinger-Gonzales E."/>
            <person name="Havlak P."/>
            <person name="Kuo D.-H."/>
            <person name="Larsson T."/>
            <person name="Lv J."/>
            <person name="Arendt D."/>
            <person name="Savage R."/>
            <person name="Osoegawa K."/>
            <person name="de Jong P."/>
            <person name="Lindberg D.R."/>
            <person name="Seaver E.C."/>
            <person name="Weisblat D.A."/>
            <person name="Putnam N.H."/>
            <person name="Grigoriev I.V."/>
            <person name="Rokhsar D.S."/>
        </authorList>
    </citation>
    <scope>NUCLEOTIDE SEQUENCE</scope>
    <source>
        <strain evidence="11">I ESC-2004</strain>
    </source>
</reference>
<keyword evidence="5 8" id="KW-0472">Membrane</keyword>
<proteinExistence type="inferred from homology"/>
<dbReference type="GO" id="GO:0032981">
    <property type="term" value="P:mitochondrial respiratory chain complex I assembly"/>
    <property type="evidence" value="ECO:0007669"/>
    <property type="project" value="InterPro"/>
</dbReference>
<evidence type="ECO:0000256" key="3">
    <source>
        <dbReference type="ARBA" id="ARBA00022692"/>
    </source>
</evidence>
<evidence type="ECO:0000256" key="7">
    <source>
        <dbReference type="ARBA" id="ARBA00041344"/>
    </source>
</evidence>
<dbReference type="PANTHER" id="PTHR13002:SF1">
    <property type="entry name" value="COMPLEX I ASSEMBLY FACTOR TIMMDC1, MITOCHONDRIAL"/>
    <property type="match status" value="1"/>
</dbReference>
<gene>
    <name evidence="9" type="ORF">CAPTEDRAFT_220198</name>
</gene>
<comment type="subcellular location">
    <subcellularLocation>
        <location evidence="1">Membrane</location>
        <topology evidence="1">Multi-pass membrane protein</topology>
    </subcellularLocation>
</comment>
<keyword evidence="3 8" id="KW-0812">Transmembrane</keyword>
<keyword evidence="4 8" id="KW-1133">Transmembrane helix</keyword>
<evidence type="ECO:0000313" key="11">
    <source>
        <dbReference type="Proteomes" id="UP000014760"/>
    </source>
</evidence>
<evidence type="ECO:0000313" key="9">
    <source>
        <dbReference type="EMBL" id="ELU12337.1"/>
    </source>
</evidence>
<reference evidence="9 11" key="2">
    <citation type="journal article" date="2013" name="Nature">
        <title>Insights into bilaterian evolution from three spiralian genomes.</title>
        <authorList>
            <person name="Simakov O."/>
            <person name="Marletaz F."/>
            <person name="Cho S.J."/>
            <person name="Edsinger-Gonzales E."/>
            <person name="Havlak P."/>
            <person name="Hellsten U."/>
            <person name="Kuo D.H."/>
            <person name="Larsson T."/>
            <person name="Lv J."/>
            <person name="Arendt D."/>
            <person name="Savage R."/>
            <person name="Osoegawa K."/>
            <person name="de Jong P."/>
            <person name="Grimwood J."/>
            <person name="Chapman J.A."/>
            <person name="Shapiro H."/>
            <person name="Aerts A."/>
            <person name="Otillar R.P."/>
            <person name="Terry A.Y."/>
            <person name="Boore J.L."/>
            <person name="Grigoriev I.V."/>
            <person name="Lindberg D.R."/>
            <person name="Seaver E.C."/>
            <person name="Weisblat D.A."/>
            <person name="Putnam N.H."/>
            <person name="Rokhsar D.S."/>
        </authorList>
    </citation>
    <scope>NUCLEOTIDE SEQUENCE</scope>
    <source>
        <strain evidence="9 11">I ESC-2004</strain>
    </source>
</reference>
<dbReference type="FunCoup" id="R7V1G2">
    <property type="interactions" value="721"/>
</dbReference>
<dbReference type="EMBL" id="AMQN01005448">
    <property type="status" value="NOT_ANNOTATED_CDS"/>
    <property type="molecule type" value="Genomic_DNA"/>
</dbReference>
<evidence type="ECO:0000256" key="2">
    <source>
        <dbReference type="ARBA" id="ARBA00008444"/>
    </source>
</evidence>
<evidence type="ECO:0000256" key="1">
    <source>
        <dbReference type="ARBA" id="ARBA00004141"/>
    </source>
</evidence>
<name>R7V1G2_CAPTE</name>
<dbReference type="HOGENOM" id="CLU_1023932_0_0_1"/>
<evidence type="ECO:0000256" key="4">
    <source>
        <dbReference type="ARBA" id="ARBA00022989"/>
    </source>
</evidence>
<dbReference type="EnsemblMetazoa" id="CapteT220198">
    <property type="protein sequence ID" value="CapteP220198"/>
    <property type="gene ID" value="CapteG220198"/>
</dbReference>
<dbReference type="OrthoDB" id="6286101at2759"/>